<evidence type="ECO:0000259" key="5">
    <source>
        <dbReference type="Pfam" id="PF01402"/>
    </source>
</evidence>
<dbReference type="Pfam" id="PF08753">
    <property type="entry name" value="NikR_C"/>
    <property type="match status" value="1"/>
</dbReference>
<organism evidence="7 8">
    <name type="scientific">Pontiella agarivorans</name>
    <dbReference type="NCBI Taxonomy" id="3038953"/>
    <lineage>
        <taxon>Bacteria</taxon>
        <taxon>Pseudomonadati</taxon>
        <taxon>Kiritimatiellota</taxon>
        <taxon>Kiritimatiellia</taxon>
        <taxon>Kiritimatiellales</taxon>
        <taxon>Pontiellaceae</taxon>
        <taxon>Pontiella</taxon>
    </lineage>
</organism>
<protein>
    <submittedName>
        <fullName evidence="7">CopG family ribbon-helix-helix protein</fullName>
    </submittedName>
</protein>
<dbReference type="InterPro" id="IPR010985">
    <property type="entry name" value="Ribbon_hlx_hlx"/>
</dbReference>
<gene>
    <name evidence="7" type="ORF">P9H32_09960</name>
</gene>
<evidence type="ECO:0000313" key="7">
    <source>
        <dbReference type="EMBL" id="MDZ8118952.1"/>
    </source>
</evidence>
<dbReference type="CDD" id="cd22231">
    <property type="entry name" value="RHH_NikR_HicB-like"/>
    <property type="match status" value="1"/>
</dbReference>
<feature type="domain" description="Transcription factor NikR nickel binding C-terminal" evidence="6">
    <location>
        <begin position="60"/>
        <end position="123"/>
    </location>
</feature>
<keyword evidence="4" id="KW-0804">Transcription</keyword>
<reference evidence="7 8" key="1">
    <citation type="journal article" date="2024" name="Appl. Environ. Microbiol.">
        <title>Pontiella agarivorans sp. nov., a novel marine anaerobic bacterium capable of degrading macroalgal polysaccharides and fixing nitrogen.</title>
        <authorList>
            <person name="Liu N."/>
            <person name="Kivenson V."/>
            <person name="Peng X."/>
            <person name="Cui Z."/>
            <person name="Lankiewicz T.S."/>
            <person name="Gosselin K.M."/>
            <person name="English C.J."/>
            <person name="Blair E.M."/>
            <person name="O'Malley M.A."/>
            <person name="Valentine D.L."/>
        </authorList>
    </citation>
    <scope>NUCLEOTIDE SEQUENCE [LARGE SCALE GENOMIC DNA]</scope>
    <source>
        <strain evidence="7 8">NLcol2</strain>
    </source>
</reference>
<dbReference type="InterPro" id="IPR027271">
    <property type="entry name" value="Acetolactate_synth/TF_NikR_C"/>
</dbReference>
<dbReference type="PANTHER" id="PTHR34719:SF3">
    <property type="entry name" value="NICKEL-RESPONSIVE REGULATOR-RELATED"/>
    <property type="match status" value="1"/>
</dbReference>
<proteinExistence type="inferred from homology"/>
<dbReference type="Pfam" id="PF01402">
    <property type="entry name" value="RHH_1"/>
    <property type="match status" value="1"/>
</dbReference>
<dbReference type="InterPro" id="IPR013321">
    <property type="entry name" value="Arc_rbn_hlx_hlx"/>
</dbReference>
<accession>A0ABU5MXR4</accession>
<dbReference type="Gene3D" id="3.30.70.1150">
    <property type="entry name" value="ACT-like. Chain A, domain 2"/>
    <property type="match status" value="1"/>
</dbReference>
<comment type="caution">
    <text evidence="7">The sequence shown here is derived from an EMBL/GenBank/DDBJ whole genome shotgun (WGS) entry which is preliminary data.</text>
</comment>
<dbReference type="PANTHER" id="PTHR34719">
    <property type="entry name" value="NICKEL-RESPONSIVE REGULATOR"/>
    <property type="match status" value="1"/>
</dbReference>
<dbReference type="InterPro" id="IPR002145">
    <property type="entry name" value="CopG"/>
</dbReference>
<evidence type="ECO:0000259" key="6">
    <source>
        <dbReference type="Pfam" id="PF08753"/>
    </source>
</evidence>
<sequence>MKKEKQNYKRFSVTMPAELYEELEEMAEDRGMDNRSMMISDLVKREVLKHRQMDRTRVMAGTLTITYDAAIDDCANRLIALRRNYLDEVISTFQVMLEDGKNLEIWLVQGQVEVLHTLLSQALKCSKSMMGQITFADAILPPLRTNR</sequence>
<dbReference type="SUPFAM" id="SSF55021">
    <property type="entry name" value="ACT-like"/>
    <property type="match status" value="1"/>
</dbReference>
<evidence type="ECO:0000313" key="8">
    <source>
        <dbReference type="Proteomes" id="UP001290861"/>
    </source>
</evidence>
<feature type="domain" description="Ribbon-helix-helix protein CopG" evidence="5">
    <location>
        <begin position="9"/>
        <end position="46"/>
    </location>
</feature>
<keyword evidence="2" id="KW-0805">Transcription regulation</keyword>
<comment type="similarity">
    <text evidence="1">Belongs to the transcriptional regulatory CopG/NikR family.</text>
</comment>
<evidence type="ECO:0000256" key="3">
    <source>
        <dbReference type="ARBA" id="ARBA00023125"/>
    </source>
</evidence>
<evidence type="ECO:0000256" key="4">
    <source>
        <dbReference type="ARBA" id="ARBA00023163"/>
    </source>
</evidence>
<dbReference type="Gene3D" id="1.10.1220.10">
    <property type="entry name" value="Met repressor-like"/>
    <property type="match status" value="1"/>
</dbReference>
<dbReference type="EMBL" id="JARVCO010000010">
    <property type="protein sequence ID" value="MDZ8118952.1"/>
    <property type="molecule type" value="Genomic_DNA"/>
</dbReference>
<name>A0ABU5MXR4_9BACT</name>
<keyword evidence="3" id="KW-0238">DNA-binding</keyword>
<dbReference type="Proteomes" id="UP001290861">
    <property type="component" value="Unassembled WGS sequence"/>
</dbReference>
<dbReference type="InterPro" id="IPR014864">
    <property type="entry name" value="TF_NikR_Ni-bd_C"/>
</dbReference>
<dbReference type="InterPro" id="IPR045865">
    <property type="entry name" value="ACT-like_dom_sf"/>
</dbReference>
<dbReference type="RefSeq" id="WP_322608745.1">
    <property type="nucleotide sequence ID" value="NZ_JARVCO010000010.1"/>
</dbReference>
<keyword evidence="8" id="KW-1185">Reference proteome</keyword>
<dbReference type="SUPFAM" id="SSF47598">
    <property type="entry name" value="Ribbon-helix-helix"/>
    <property type="match status" value="1"/>
</dbReference>
<dbReference type="InterPro" id="IPR050192">
    <property type="entry name" value="CopG/NikR_regulator"/>
</dbReference>
<evidence type="ECO:0000256" key="2">
    <source>
        <dbReference type="ARBA" id="ARBA00023015"/>
    </source>
</evidence>
<evidence type="ECO:0000256" key="1">
    <source>
        <dbReference type="ARBA" id="ARBA00008478"/>
    </source>
</evidence>